<name>A0A2W5THP3_CERSP</name>
<proteinExistence type="predicted"/>
<accession>A0A2W5THP3</accession>
<evidence type="ECO:0000313" key="2">
    <source>
        <dbReference type="Proteomes" id="UP000248975"/>
    </source>
</evidence>
<dbReference type="Proteomes" id="UP000248975">
    <property type="component" value="Unassembled WGS sequence"/>
</dbReference>
<gene>
    <name evidence="1" type="ORF">DI533_20310</name>
</gene>
<organism evidence="1 2">
    <name type="scientific">Cereibacter sphaeroides</name>
    <name type="common">Rhodobacter sphaeroides</name>
    <dbReference type="NCBI Taxonomy" id="1063"/>
    <lineage>
        <taxon>Bacteria</taxon>
        <taxon>Pseudomonadati</taxon>
        <taxon>Pseudomonadota</taxon>
        <taxon>Alphaproteobacteria</taxon>
        <taxon>Rhodobacterales</taxon>
        <taxon>Paracoccaceae</taxon>
        <taxon>Cereibacter</taxon>
    </lineage>
</organism>
<protein>
    <submittedName>
        <fullName evidence="1">Uncharacterized protein</fullName>
    </submittedName>
</protein>
<comment type="caution">
    <text evidence="1">The sequence shown here is derived from an EMBL/GenBank/DDBJ whole genome shotgun (WGS) entry which is preliminary data.</text>
</comment>
<reference evidence="1 2" key="1">
    <citation type="submission" date="2017-08" db="EMBL/GenBank/DDBJ databases">
        <title>Infants hospitalized years apart are colonized by the same room-sourced microbial strains.</title>
        <authorList>
            <person name="Brooks B."/>
            <person name="Olm M.R."/>
            <person name="Firek B.A."/>
            <person name="Baker R."/>
            <person name="Thomas B.C."/>
            <person name="Morowitz M.J."/>
            <person name="Banfield J.F."/>
        </authorList>
    </citation>
    <scope>NUCLEOTIDE SEQUENCE [LARGE SCALE GENOMIC DNA]</scope>
    <source>
        <strain evidence="1">S2_003_000_R2_11</strain>
    </source>
</reference>
<sequence>MATEPVRLRVLKAMTECLKEITTANGYRTELNGQVFRGRVIFGDNDPIPMACILEVPIPLDQTPPPRDSEFSSGGWELMIQGFCEDDPENPTDPAHYFMADVKKRLVKEKRKALAMEPENGIFGYGNFVTDLRIGSGVVRPPDEISATAYFWLTLTLDMVEDLSDPYED</sequence>
<evidence type="ECO:0000313" key="1">
    <source>
        <dbReference type="EMBL" id="PZQ95197.1"/>
    </source>
</evidence>
<dbReference type="AlphaFoldDB" id="A0A2W5THP3"/>
<dbReference type="EMBL" id="QFQS01000009">
    <property type="protein sequence ID" value="PZQ95197.1"/>
    <property type="molecule type" value="Genomic_DNA"/>
</dbReference>